<name>A0AAE1NH51_9EUCA</name>
<dbReference type="AlphaFoldDB" id="A0AAE1NH51"/>
<dbReference type="Proteomes" id="UP001292094">
    <property type="component" value="Unassembled WGS sequence"/>
</dbReference>
<reference evidence="1" key="1">
    <citation type="submission" date="2023-11" db="EMBL/GenBank/DDBJ databases">
        <title>Genome assemblies of two species of porcelain crab, Petrolisthes cinctipes and Petrolisthes manimaculis (Anomura: Porcellanidae).</title>
        <authorList>
            <person name="Angst P."/>
        </authorList>
    </citation>
    <scope>NUCLEOTIDE SEQUENCE</scope>
    <source>
        <strain evidence="1">PB745_02</strain>
        <tissue evidence="1">Gill</tissue>
    </source>
</reference>
<gene>
    <name evidence="1" type="ORF">Pmani_037053</name>
</gene>
<dbReference type="EMBL" id="JAWZYT010005630">
    <property type="protein sequence ID" value="KAK4290034.1"/>
    <property type="molecule type" value="Genomic_DNA"/>
</dbReference>
<evidence type="ECO:0000313" key="1">
    <source>
        <dbReference type="EMBL" id="KAK4290034.1"/>
    </source>
</evidence>
<comment type="caution">
    <text evidence="1">The sequence shown here is derived from an EMBL/GenBank/DDBJ whole genome shotgun (WGS) entry which is preliminary data.</text>
</comment>
<proteinExistence type="predicted"/>
<organism evidence="1 2">
    <name type="scientific">Petrolisthes manimaculis</name>
    <dbReference type="NCBI Taxonomy" id="1843537"/>
    <lineage>
        <taxon>Eukaryota</taxon>
        <taxon>Metazoa</taxon>
        <taxon>Ecdysozoa</taxon>
        <taxon>Arthropoda</taxon>
        <taxon>Crustacea</taxon>
        <taxon>Multicrustacea</taxon>
        <taxon>Malacostraca</taxon>
        <taxon>Eumalacostraca</taxon>
        <taxon>Eucarida</taxon>
        <taxon>Decapoda</taxon>
        <taxon>Pleocyemata</taxon>
        <taxon>Anomura</taxon>
        <taxon>Galatheoidea</taxon>
        <taxon>Porcellanidae</taxon>
        <taxon>Petrolisthes</taxon>
    </lineage>
</organism>
<keyword evidence="2" id="KW-1185">Reference proteome</keyword>
<evidence type="ECO:0000313" key="2">
    <source>
        <dbReference type="Proteomes" id="UP001292094"/>
    </source>
</evidence>
<sequence>MEIVAAADSDERGLSLLKVVTVLQKVAVFVHSFTINKLRKHTSQISSTADTSTMPDMREEDISTKFMLVKQVIEALDKLLSGVNSR</sequence>
<accession>A0AAE1NH51</accession>
<protein>
    <submittedName>
        <fullName evidence="1">Uncharacterized protein</fullName>
    </submittedName>
</protein>